<evidence type="ECO:0000256" key="7">
    <source>
        <dbReference type="ARBA" id="ARBA00023136"/>
    </source>
</evidence>
<dbReference type="GO" id="GO:0022857">
    <property type="term" value="F:transmembrane transporter activity"/>
    <property type="evidence" value="ECO:0007669"/>
    <property type="project" value="InterPro"/>
</dbReference>
<keyword evidence="5 8" id="KW-0812">Transmembrane</keyword>
<evidence type="ECO:0000256" key="1">
    <source>
        <dbReference type="ARBA" id="ARBA00004651"/>
    </source>
</evidence>
<name>A0A0P6YSR7_9CHLR</name>
<evidence type="ECO:0000256" key="2">
    <source>
        <dbReference type="ARBA" id="ARBA00008537"/>
    </source>
</evidence>
<dbReference type="Gene3D" id="1.20.1250.20">
    <property type="entry name" value="MFS general substrate transporter like domains"/>
    <property type="match status" value="1"/>
</dbReference>
<dbReference type="AlphaFoldDB" id="A0A0P6YSR7"/>
<feature type="transmembrane region" description="Helical" evidence="8">
    <location>
        <begin position="331"/>
        <end position="349"/>
    </location>
</feature>
<dbReference type="InterPro" id="IPR020846">
    <property type="entry name" value="MFS_dom"/>
</dbReference>
<keyword evidence="4" id="KW-1003">Cell membrane</keyword>
<feature type="transmembrane region" description="Helical" evidence="8">
    <location>
        <begin position="197"/>
        <end position="217"/>
    </location>
</feature>
<dbReference type="RefSeq" id="WP_054534407.1">
    <property type="nucleotide sequence ID" value="NZ_LGKP01000017.1"/>
</dbReference>
<keyword evidence="7 8" id="KW-0472">Membrane</keyword>
<evidence type="ECO:0000259" key="9">
    <source>
        <dbReference type="PROSITE" id="PS50850"/>
    </source>
</evidence>
<evidence type="ECO:0000256" key="5">
    <source>
        <dbReference type="ARBA" id="ARBA00022692"/>
    </source>
</evidence>
<protein>
    <submittedName>
        <fullName evidence="10">DSBA oxidoreductase</fullName>
    </submittedName>
</protein>
<dbReference type="PANTHER" id="PTHR42718:SF9">
    <property type="entry name" value="MAJOR FACILITATOR SUPERFAMILY MULTIDRUG TRANSPORTER MFSC"/>
    <property type="match status" value="1"/>
</dbReference>
<dbReference type="InterPro" id="IPR004638">
    <property type="entry name" value="EmrB-like"/>
</dbReference>
<dbReference type="STRING" id="70996.SE18_10505"/>
<dbReference type="InterPro" id="IPR036259">
    <property type="entry name" value="MFS_trans_sf"/>
</dbReference>
<dbReference type="CDD" id="cd17503">
    <property type="entry name" value="MFS_LmrB_MDR_like"/>
    <property type="match status" value="1"/>
</dbReference>
<sequence>MKRIVIDQKIAVCVVFVAALFMSIMDGTIINVALATIQQDFGASSSAINAIVVIYLICIAVVIPASGWLSDRWDTKWVFLTSLGLFTLASMACGLAQNIEQLMLTRAAQGIAAGALMPVGTTMLFRTFPPHQRIQVSRILIIPTVIAPAVGPVLGGYLVDRLSWHWVFFVNGPIGVAALIFGALWLQTPEREKVGAFDWLGFILAGTGFAALLYTLTEGASKGWGSALILSSAAIGILSLAALVVVELAKAKPMLDLRLFSIPLFRVSNLVAIFGSAAFTGILFLMPQFLQNVAGASALESGLTTSPEAIGVVLSSQLVARLYPKVGPKRLTFGGVLGVAVMIGLMSTIDAETNLWLVRALMFGTGVGMAYLFLPIEAAVFAQIPHASTGQASAIFNMQQQLGSALGVAILGSVLALNHSGTGINQNAQSYQYAFMAAAVLAFISACVALFIRDRDAAATMAEHGEHSELGHSVA</sequence>
<feature type="transmembrane region" description="Helical" evidence="8">
    <location>
        <begin position="111"/>
        <end position="128"/>
    </location>
</feature>
<feature type="transmembrane region" description="Helical" evidence="8">
    <location>
        <begin position="267"/>
        <end position="286"/>
    </location>
</feature>
<dbReference type="PANTHER" id="PTHR42718">
    <property type="entry name" value="MAJOR FACILITATOR SUPERFAMILY MULTIDRUG TRANSPORTER MFSC"/>
    <property type="match status" value="1"/>
</dbReference>
<dbReference type="InterPro" id="IPR011701">
    <property type="entry name" value="MFS"/>
</dbReference>
<gene>
    <name evidence="10" type="ORF">SE18_10505</name>
</gene>
<feature type="transmembrane region" description="Helical" evidence="8">
    <location>
        <begin position="140"/>
        <end position="159"/>
    </location>
</feature>
<dbReference type="Gene3D" id="1.20.1720.10">
    <property type="entry name" value="Multidrug resistance protein D"/>
    <property type="match status" value="1"/>
</dbReference>
<comment type="subcellular location">
    <subcellularLocation>
        <location evidence="1">Cell membrane</location>
        <topology evidence="1">Multi-pass membrane protein</topology>
    </subcellularLocation>
</comment>
<feature type="transmembrane region" description="Helical" evidence="8">
    <location>
        <begin position="433"/>
        <end position="452"/>
    </location>
</feature>
<dbReference type="Proteomes" id="UP000050277">
    <property type="component" value="Unassembled WGS sequence"/>
</dbReference>
<reference evidence="10 11" key="1">
    <citation type="submission" date="2015-07" db="EMBL/GenBank/DDBJ databases">
        <title>Whole genome sequence of Herpetosiphon geysericola DSM 7119.</title>
        <authorList>
            <person name="Hemp J."/>
            <person name="Ward L.M."/>
            <person name="Pace L.A."/>
            <person name="Fischer W.W."/>
        </authorList>
    </citation>
    <scope>NUCLEOTIDE SEQUENCE [LARGE SCALE GENOMIC DNA]</scope>
    <source>
        <strain evidence="10 11">DSM 7119</strain>
    </source>
</reference>
<dbReference type="PROSITE" id="PS50850">
    <property type="entry name" value="MFS"/>
    <property type="match status" value="1"/>
</dbReference>
<dbReference type="NCBIfam" id="TIGR00711">
    <property type="entry name" value="efflux_EmrB"/>
    <property type="match status" value="1"/>
</dbReference>
<feature type="domain" description="Major facilitator superfamily (MFS) profile" evidence="9">
    <location>
        <begin position="12"/>
        <end position="457"/>
    </location>
</feature>
<feature type="transmembrane region" description="Helical" evidence="8">
    <location>
        <begin position="361"/>
        <end position="382"/>
    </location>
</feature>
<keyword evidence="3" id="KW-0813">Transport</keyword>
<feature type="transmembrane region" description="Helical" evidence="8">
    <location>
        <begin position="165"/>
        <end position="185"/>
    </location>
</feature>
<evidence type="ECO:0000313" key="10">
    <source>
        <dbReference type="EMBL" id="KPL88139.1"/>
    </source>
</evidence>
<dbReference type="EMBL" id="LGKP01000017">
    <property type="protein sequence ID" value="KPL88139.1"/>
    <property type="molecule type" value="Genomic_DNA"/>
</dbReference>
<evidence type="ECO:0000256" key="3">
    <source>
        <dbReference type="ARBA" id="ARBA00022448"/>
    </source>
</evidence>
<dbReference type="Pfam" id="PF07690">
    <property type="entry name" value="MFS_1"/>
    <property type="match status" value="1"/>
</dbReference>
<proteinExistence type="inferred from homology"/>
<comment type="caution">
    <text evidence="10">The sequence shown here is derived from an EMBL/GenBank/DDBJ whole genome shotgun (WGS) entry which is preliminary data.</text>
</comment>
<feature type="transmembrane region" description="Helical" evidence="8">
    <location>
        <begin position="12"/>
        <end position="34"/>
    </location>
</feature>
<evidence type="ECO:0000313" key="11">
    <source>
        <dbReference type="Proteomes" id="UP000050277"/>
    </source>
</evidence>
<feature type="transmembrane region" description="Helical" evidence="8">
    <location>
        <begin position="223"/>
        <end position="246"/>
    </location>
</feature>
<feature type="transmembrane region" description="Helical" evidence="8">
    <location>
        <begin position="402"/>
        <end position="421"/>
    </location>
</feature>
<accession>A0A0P6YSR7</accession>
<organism evidence="10 11">
    <name type="scientific">Herpetosiphon geysericola</name>
    <dbReference type="NCBI Taxonomy" id="70996"/>
    <lineage>
        <taxon>Bacteria</taxon>
        <taxon>Bacillati</taxon>
        <taxon>Chloroflexota</taxon>
        <taxon>Chloroflexia</taxon>
        <taxon>Herpetosiphonales</taxon>
        <taxon>Herpetosiphonaceae</taxon>
        <taxon>Herpetosiphon</taxon>
    </lineage>
</organism>
<evidence type="ECO:0000256" key="4">
    <source>
        <dbReference type="ARBA" id="ARBA00022475"/>
    </source>
</evidence>
<dbReference type="GO" id="GO:0005886">
    <property type="term" value="C:plasma membrane"/>
    <property type="evidence" value="ECO:0007669"/>
    <property type="project" value="UniProtKB-SubCell"/>
</dbReference>
<dbReference type="PATRIC" id="fig|70996.4.peg.1925"/>
<dbReference type="OrthoDB" id="9816041at2"/>
<feature type="transmembrane region" description="Helical" evidence="8">
    <location>
        <begin position="46"/>
        <end position="65"/>
    </location>
</feature>
<dbReference type="SUPFAM" id="SSF103473">
    <property type="entry name" value="MFS general substrate transporter"/>
    <property type="match status" value="1"/>
</dbReference>
<feature type="transmembrane region" description="Helical" evidence="8">
    <location>
        <begin position="77"/>
        <end position="99"/>
    </location>
</feature>
<evidence type="ECO:0000256" key="8">
    <source>
        <dbReference type="SAM" id="Phobius"/>
    </source>
</evidence>
<comment type="similarity">
    <text evidence="2">Belongs to the major facilitator superfamily. EmrB family.</text>
</comment>
<keyword evidence="6 8" id="KW-1133">Transmembrane helix</keyword>
<keyword evidence="11" id="KW-1185">Reference proteome</keyword>
<evidence type="ECO:0000256" key="6">
    <source>
        <dbReference type="ARBA" id="ARBA00022989"/>
    </source>
</evidence>